<dbReference type="EMBL" id="JAWJWE010000007">
    <property type="protein sequence ID" value="KAK6632745.1"/>
    <property type="molecule type" value="Genomic_DNA"/>
</dbReference>
<dbReference type="Proteomes" id="UP001372834">
    <property type="component" value="Unassembled WGS sequence"/>
</dbReference>
<sequence>MSDGNIEDRKRLPVGEPVINEAHTNRVINVSLVGNNTYITEAISQMSSELALPVSNSDNSETPLDELQLDEMNSFPIFQIMEWQHGGEVKGEIELGVEEQQLSGPVKRKRVAGRRAQKETIIIRLEKDLSNRFAKFLIYSLSKMYLHDFCPERMKGKTSRSTDWKVKSADKRATRRGQDGTSG</sequence>
<proteinExistence type="predicted"/>
<name>A0AAN8RYF9_POLSC</name>
<dbReference type="AlphaFoldDB" id="A0AAN8RYF9"/>
<evidence type="ECO:0000313" key="3">
    <source>
        <dbReference type="Proteomes" id="UP001372834"/>
    </source>
</evidence>
<organism evidence="2 3">
    <name type="scientific">Polyplax serrata</name>
    <name type="common">Common mouse louse</name>
    <dbReference type="NCBI Taxonomy" id="468196"/>
    <lineage>
        <taxon>Eukaryota</taxon>
        <taxon>Metazoa</taxon>
        <taxon>Ecdysozoa</taxon>
        <taxon>Arthropoda</taxon>
        <taxon>Hexapoda</taxon>
        <taxon>Insecta</taxon>
        <taxon>Pterygota</taxon>
        <taxon>Neoptera</taxon>
        <taxon>Paraneoptera</taxon>
        <taxon>Psocodea</taxon>
        <taxon>Troctomorpha</taxon>
        <taxon>Phthiraptera</taxon>
        <taxon>Anoplura</taxon>
        <taxon>Polyplacidae</taxon>
        <taxon>Polyplax</taxon>
    </lineage>
</organism>
<gene>
    <name evidence="2" type="ORF">RUM43_013515</name>
</gene>
<evidence type="ECO:0000256" key="1">
    <source>
        <dbReference type="SAM" id="MobiDB-lite"/>
    </source>
</evidence>
<protein>
    <submittedName>
        <fullName evidence="2">Uncharacterized protein</fullName>
    </submittedName>
</protein>
<feature type="region of interest" description="Disordered" evidence="1">
    <location>
        <begin position="155"/>
        <end position="183"/>
    </location>
</feature>
<reference evidence="2 3" key="1">
    <citation type="submission" date="2023-10" db="EMBL/GenBank/DDBJ databases">
        <title>Genomes of two closely related lineages of the louse Polyplax serrata with different host specificities.</title>
        <authorList>
            <person name="Martinu J."/>
            <person name="Tarabai H."/>
            <person name="Stefka J."/>
            <person name="Hypsa V."/>
        </authorList>
    </citation>
    <scope>NUCLEOTIDE SEQUENCE [LARGE SCALE GENOMIC DNA]</scope>
    <source>
        <strain evidence="2">HR10_N</strain>
    </source>
</reference>
<evidence type="ECO:0000313" key="2">
    <source>
        <dbReference type="EMBL" id="KAK6632745.1"/>
    </source>
</evidence>
<comment type="caution">
    <text evidence="2">The sequence shown here is derived from an EMBL/GenBank/DDBJ whole genome shotgun (WGS) entry which is preliminary data.</text>
</comment>
<accession>A0AAN8RYF9</accession>